<comment type="subcellular location">
    <subcellularLocation>
        <location evidence="2">Cytoplasm</location>
    </subcellularLocation>
</comment>
<evidence type="ECO:0000256" key="1">
    <source>
        <dbReference type="ARBA" id="ARBA00001947"/>
    </source>
</evidence>
<accession>A0A7C2FE03</accession>
<dbReference type="InterPro" id="IPR015413">
    <property type="entry name" value="Methionyl/Leucyl_tRNA_Synth"/>
</dbReference>
<dbReference type="GO" id="GO:0005737">
    <property type="term" value="C:cytoplasm"/>
    <property type="evidence" value="ECO:0007669"/>
    <property type="project" value="UniProtKB-SubCell"/>
</dbReference>
<gene>
    <name evidence="16" type="ORF">ENP55_01580</name>
</gene>
<evidence type="ECO:0000256" key="4">
    <source>
        <dbReference type="ARBA" id="ARBA00022598"/>
    </source>
</evidence>
<reference evidence="16" key="1">
    <citation type="journal article" date="2020" name="mSystems">
        <title>Genome- and Community-Level Interaction Insights into Carbon Utilization and Element Cycling Functions of Hydrothermarchaeota in Hydrothermal Sediment.</title>
        <authorList>
            <person name="Zhou Z."/>
            <person name="Liu Y."/>
            <person name="Xu W."/>
            <person name="Pan J."/>
            <person name="Luo Z.H."/>
            <person name="Li M."/>
        </authorList>
    </citation>
    <scope>NUCLEOTIDE SEQUENCE [LARGE SCALE GENOMIC DNA]</scope>
    <source>
        <strain evidence="16">SpSt-23</strain>
    </source>
</reference>
<keyword evidence="5" id="KW-0479">Metal-binding</keyword>
<keyword evidence="8 12" id="KW-0067">ATP-binding</keyword>
<dbReference type="InterPro" id="IPR014758">
    <property type="entry name" value="Met-tRNA_synth"/>
</dbReference>
<evidence type="ECO:0000256" key="7">
    <source>
        <dbReference type="ARBA" id="ARBA00022833"/>
    </source>
</evidence>
<evidence type="ECO:0000259" key="13">
    <source>
        <dbReference type="Pfam" id="PF01406"/>
    </source>
</evidence>
<dbReference type="EMBL" id="DSJT01000005">
    <property type="protein sequence ID" value="HEF87001.1"/>
    <property type="molecule type" value="Genomic_DNA"/>
</dbReference>
<evidence type="ECO:0000256" key="9">
    <source>
        <dbReference type="ARBA" id="ARBA00022917"/>
    </source>
</evidence>
<name>A0A7C2FE03_9CREN</name>
<sequence>MNTFYITTPIYYPNGPPHIGHAYTTVYADVLARFARLLEKDVFFLTGNDEHGLKIQRFAEKLGKTPKEVVDEMAIVYRDYWLRLNISYDYFIRTTDSVHEKVVADSFEKLHKKGFVYKDKYGGLYCVDCEKYYLPGEYVEVEGKPYCPIHNKPLEYLEEETYYFKLSEFKDFLLQVLRNDKIVYPEEYSLEVVSRIEKEGLRDLSIARPVERVSWGVKVPFDPGYVIYVWFDALLNYITGAGYATDPSRFEKYWATVHHVVGKDILWFHTAVWFSILKALDIPLPKKVLVHAFLINKGLKIGKSAGNVISIDDLLSRYNGPDGVRYILSRVFNMSKDSEVSFELMDAIYNDELADTYGNLVRRVGALAMKKLRGKIYRREVDKKLGEQITSKLNNYLERMENYDVPGAIIEIMELLREGNAYVNNTRPWEKEDPSKELYSLLELIRVSTVGLAPVIPNVASKVADEFGFRIENPARLQLGTLERYSIRNAPILFKKVMPQQSA</sequence>
<dbReference type="CDD" id="cd00814">
    <property type="entry name" value="MetRS_core"/>
    <property type="match status" value="1"/>
</dbReference>
<evidence type="ECO:0000256" key="6">
    <source>
        <dbReference type="ARBA" id="ARBA00022741"/>
    </source>
</evidence>
<dbReference type="InterPro" id="IPR032678">
    <property type="entry name" value="tRNA-synt_1_cat_dom"/>
</dbReference>
<evidence type="ECO:0000259" key="15">
    <source>
        <dbReference type="Pfam" id="PF19303"/>
    </source>
</evidence>
<dbReference type="Pfam" id="PF19303">
    <property type="entry name" value="Anticodon_3"/>
    <property type="match status" value="1"/>
</dbReference>
<dbReference type="Gene3D" id="1.10.730.10">
    <property type="entry name" value="Isoleucyl-tRNA Synthetase, Domain 1"/>
    <property type="match status" value="1"/>
</dbReference>
<dbReference type="FunFam" id="2.170.220.10:FF:000003">
    <property type="entry name" value="Methionine--tRNA ligase"/>
    <property type="match status" value="1"/>
</dbReference>
<keyword evidence="10 12" id="KW-0030">Aminoacyl-tRNA synthetase</keyword>
<dbReference type="SUPFAM" id="SSF52374">
    <property type="entry name" value="Nucleotidylyl transferase"/>
    <property type="match status" value="1"/>
</dbReference>
<evidence type="ECO:0000313" key="16">
    <source>
        <dbReference type="EMBL" id="HEF87001.1"/>
    </source>
</evidence>
<dbReference type="InterPro" id="IPR009080">
    <property type="entry name" value="tRNAsynth_Ia_anticodon-bd"/>
</dbReference>
<dbReference type="Gene3D" id="2.170.220.10">
    <property type="match status" value="1"/>
</dbReference>
<dbReference type="InterPro" id="IPR023457">
    <property type="entry name" value="Met-tRNA_synth_2"/>
</dbReference>
<dbReference type="InterPro" id="IPR014729">
    <property type="entry name" value="Rossmann-like_a/b/a_fold"/>
</dbReference>
<organism evidence="16">
    <name type="scientific">Thermosphaera aggregans</name>
    <dbReference type="NCBI Taxonomy" id="54254"/>
    <lineage>
        <taxon>Archaea</taxon>
        <taxon>Thermoproteota</taxon>
        <taxon>Thermoprotei</taxon>
        <taxon>Desulfurococcales</taxon>
        <taxon>Desulfurococcaceae</taxon>
        <taxon>Thermosphaera</taxon>
    </lineage>
</organism>
<dbReference type="GO" id="GO:0006431">
    <property type="term" value="P:methionyl-tRNA aminoacylation"/>
    <property type="evidence" value="ECO:0007669"/>
    <property type="project" value="InterPro"/>
</dbReference>
<comment type="caution">
    <text evidence="16">The sequence shown here is derived from an EMBL/GenBank/DDBJ whole genome shotgun (WGS) entry which is preliminary data.</text>
</comment>
<dbReference type="GO" id="GO:0005524">
    <property type="term" value="F:ATP binding"/>
    <property type="evidence" value="ECO:0007669"/>
    <property type="project" value="UniProtKB-KW"/>
</dbReference>
<keyword evidence="6 12" id="KW-0547">Nucleotide-binding</keyword>
<dbReference type="GO" id="GO:0004825">
    <property type="term" value="F:methionine-tRNA ligase activity"/>
    <property type="evidence" value="ECO:0007669"/>
    <property type="project" value="UniProtKB-EC"/>
</dbReference>
<dbReference type="InterPro" id="IPR001412">
    <property type="entry name" value="aa-tRNA-synth_I_CS"/>
</dbReference>
<dbReference type="PROSITE" id="PS00178">
    <property type="entry name" value="AA_TRNA_LIGASE_I"/>
    <property type="match status" value="1"/>
</dbReference>
<comment type="cofactor">
    <cofactor evidence="1">
        <name>Zn(2+)</name>
        <dbReference type="ChEBI" id="CHEBI:29105"/>
    </cofactor>
</comment>
<dbReference type="PANTHER" id="PTHR43326">
    <property type="entry name" value="METHIONYL-TRNA SYNTHETASE"/>
    <property type="match status" value="1"/>
</dbReference>
<dbReference type="AlphaFoldDB" id="A0A7C2FE03"/>
<evidence type="ECO:0000259" key="14">
    <source>
        <dbReference type="Pfam" id="PF09334"/>
    </source>
</evidence>
<dbReference type="CDD" id="cd07957">
    <property type="entry name" value="Anticodon_Ia_Met"/>
    <property type="match status" value="1"/>
</dbReference>
<feature type="domain" description="Methionyl/Leucyl tRNA synthetase" evidence="14">
    <location>
        <begin position="145"/>
        <end position="364"/>
    </location>
</feature>
<dbReference type="PANTHER" id="PTHR43326:SF1">
    <property type="entry name" value="METHIONINE--TRNA LIGASE, MITOCHONDRIAL"/>
    <property type="match status" value="1"/>
</dbReference>
<dbReference type="NCBIfam" id="TIGR00398">
    <property type="entry name" value="metG"/>
    <property type="match status" value="1"/>
</dbReference>
<evidence type="ECO:0000256" key="2">
    <source>
        <dbReference type="ARBA" id="ARBA00004496"/>
    </source>
</evidence>
<feature type="domain" description="tRNA synthetases class I catalytic" evidence="13">
    <location>
        <begin position="17"/>
        <end position="125"/>
    </location>
</feature>
<comment type="similarity">
    <text evidence="12">Belongs to the class-I aminoacyl-tRNA synthetase family.</text>
</comment>
<evidence type="ECO:0000256" key="3">
    <source>
        <dbReference type="ARBA" id="ARBA00012838"/>
    </source>
</evidence>
<keyword evidence="9 12" id="KW-0648">Protein biosynthesis</keyword>
<dbReference type="InterPro" id="IPR041872">
    <property type="entry name" value="Anticodon_Met"/>
</dbReference>
<feature type="domain" description="Methionyl-tRNA synthetase anticodon-binding" evidence="15">
    <location>
        <begin position="380"/>
        <end position="469"/>
    </location>
</feature>
<dbReference type="PRINTS" id="PR01041">
    <property type="entry name" value="TRNASYNTHMET"/>
</dbReference>
<dbReference type="EC" id="6.1.1.10" evidence="3"/>
<keyword evidence="4 12" id="KW-0436">Ligase</keyword>
<dbReference type="Pfam" id="PF01406">
    <property type="entry name" value="tRNA-synt_1e"/>
    <property type="match status" value="1"/>
</dbReference>
<evidence type="ECO:0000256" key="5">
    <source>
        <dbReference type="ARBA" id="ARBA00022723"/>
    </source>
</evidence>
<proteinExistence type="inferred from homology"/>
<evidence type="ECO:0000256" key="8">
    <source>
        <dbReference type="ARBA" id="ARBA00022840"/>
    </source>
</evidence>
<dbReference type="GO" id="GO:0046872">
    <property type="term" value="F:metal ion binding"/>
    <property type="evidence" value="ECO:0007669"/>
    <property type="project" value="UniProtKB-KW"/>
</dbReference>
<dbReference type="Gene3D" id="3.40.50.620">
    <property type="entry name" value="HUPs"/>
    <property type="match status" value="1"/>
</dbReference>
<dbReference type="InterPro" id="IPR033911">
    <property type="entry name" value="MetRS_core"/>
</dbReference>
<dbReference type="Pfam" id="PF09334">
    <property type="entry name" value="tRNA-synt_1g"/>
    <property type="match status" value="1"/>
</dbReference>
<dbReference type="SUPFAM" id="SSF47323">
    <property type="entry name" value="Anticodon-binding domain of a subclass of class I aminoacyl-tRNA synthetases"/>
    <property type="match status" value="1"/>
</dbReference>
<evidence type="ECO:0000256" key="12">
    <source>
        <dbReference type="RuleBase" id="RU363039"/>
    </source>
</evidence>
<keyword evidence="7" id="KW-0862">Zinc</keyword>
<evidence type="ECO:0000256" key="10">
    <source>
        <dbReference type="ARBA" id="ARBA00023146"/>
    </source>
</evidence>
<protein>
    <recommendedName>
        <fullName evidence="3">methionine--tRNA ligase</fullName>
        <ecNumber evidence="3">6.1.1.10</ecNumber>
    </recommendedName>
    <alternativeName>
        <fullName evidence="11">Methionyl-tRNA synthetase</fullName>
    </alternativeName>
</protein>
<evidence type="ECO:0000256" key="11">
    <source>
        <dbReference type="ARBA" id="ARBA00030904"/>
    </source>
</evidence>